<comment type="caution">
    <text evidence="6">Lacks conserved residue(s) required for the propagation of feature annotation.</text>
</comment>
<dbReference type="InterPro" id="IPR010994">
    <property type="entry name" value="RuvA_2-like"/>
</dbReference>
<sequence length="210" mass="21396">MIAAIRGEVLSSGAGWAVVEVGGVGMRVELPSGRTSQAVPGEQAFFHTSLIVREDSLTLFGFATEAELAVFGHLIAVSGVGPRSALGVLSELSPAEVARAVAAEDEKPFRKVSGIGPKTAKLIAVSLQGKLAEFESADPDARVAVAGEPRDAVAAAVQEGLVGLGWSEAEALLAVNDAREAGAPEEHAGLLRAALALLNAARSGARGGRR</sequence>
<dbReference type="GO" id="GO:0048476">
    <property type="term" value="C:Holliday junction resolvase complex"/>
    <property type="evidence" value="ECO:0007669"/>
    <property type="project" value="UniProtKB-UniRule"/>
</dbReference>
<evidence type="ECO:0000259" key="7">
    <source>
        <dbReference type="Pfam" id="PF01330"/>
    </source>
</evidence>
<evidence type="ECO:0000313" key="9">
    <source>
        <dbReference type="Proteomes" id="UP000618733"/>
    </source>
</evidence>
<evidence type="ECO:0000256" key="1">
    <source>
        <dbReference type="ARBA" id="ARBA00022490"/>
    </source>
</evidence>
<dbReference type="InterPro" id="IPR036267">
    <property type="entry name" value="RuvA_C_sf"/>
</dbReference>
<name>A0A934QDR2_9MICO</name>
<dbReference type="InterPro" id="IPR000085">
    <property type="entry name" value="RuvA"/>
</dbReference>
<keyword evidence="5 6" id="KW-0234">DNA repair</keyword>
<keyword evidence="4 6" id="KW-0233">DNA recombination</keyword>
<dbReference type="GO" id="GO:0009378">
    <property type="term" value="F:four-way junction helicase activity"/>
    <property type="evidence" value="ECO:0007669"/>
    <property type="project" value="InterPro"/>
</dbReference>
<dbReference type="AlphaFoldDB" id="A0A934QDR2"/>
<dbReference type="Proteomes" id="UP000618733">
    <property type="component" value="Unassembled WGS sequence"/>
</dbReference>
<dbReference type="NCBIfam" id="TIGR00084">
    <property type="entry name" value="ruvA"/>
    <property type="match status" value="1"/>
</dbReference>
<feature type="domain" description="DNA helicase Holliday junction RuvA type" evidence="7">
    <location>
        <begin position="1"/>
        <end position="61"/>
    </location>
</feature>
<dbReference type="EMBL" id="JAEHOI010000002">
    <property type="protein sequence ID" value="MBK0421192.1"/>
    <property type="molecule type" value="Genomic_DNA"/>
</dbReference>
<evidence type="ECO:0000256" key="6">
    <source>
        <dbReference type="HAMAP-Rule" id="MF_00031"/>
    </source>
</evidence>
<comment type="domain">
    <text evidence="6">Has three domains with a flexible linker between the domains II and III and assumes an 'L' shape. Domain III is highly mobile and contacts RuvB.</text>
</comment>
<evidence type="ECO:0000256" key="3">
    <source>
        <dbReference type="ARBA" id="ARBA00023125"/>
    </source>
</evidence>
<keyword evidence="1 6" id="KW-0963">Cytoplasm</keyword>
<keyword evidence="3 6" id="KW-0238">DNA-binding</keyword>
<organism evidence="8 9">
    <name type="scientific">Leucobacter edaphi</name>
    <dbReference type="NCBI Taxonomy" id="2796472"/>
    <lineage>
        <taxon>Bacteria</taxon>
        <taxon>Bacillati</taxon>
        <taxon>Actinomycetota</taxon>
        <taxon>Actinomycetes</taxon>
        <taxon>Micrococcales</taxon>
        <taxon>Microbacteriaceae</taxon>
        <taxon>Leucobacter</taxon>
    </lineage>
</organism>
<evidence type="ECO:0000313" key="8">
    <source>
        <dbReference type="EMBL" id="MBK0421192.1"/>
    </source>
</evidence>
<dbReference type="GO" id="GO:0006281">
    <property type="term" value="P:DNA repair"/>
    <property type="evidence" value="ECO:0007669"/>
    <property type="project" value="UniProtKB-UniRule"/>
</dbReference>
<comment type="function">
    <text evidence="6">The RuvA-RuvB-RuvC complex processes Holliday junction (HJ) DNA during genetic recombination and DNA repair, while the RuvA-RuvB complex plays an important role in the rescue of blocked DNA replication forks via replication fork reversal (RFR). RuvA specifically binds to HJ cruciform DNA, conferring on it an open structure. The RuvB hexamer acts as an ATP-dependent pump, pulling dsDNA into and through the RuvAB complex. HJ branch migration allows RuvC to scan DNA until it finds its consensus sequence, where it cleaves and resolves the cruciform DNA.</text>
</comment>
<comment type="subunit">
    <text evidence="6">Homotetramer. Forms an RuvA(8)-RuvB(12)-Holliday junction (HJ) complex. HJ DNA is sandwiched between 2 RuvA tetramers; dsDNA enters through RuvA and exits via RuvB. An RuvB hexamer assembles on each DNA strand where it exits the tetramer. Each RuvB hexamer is contacted by two RuvA subunits (via domain III) on 2 adjacent RuvB subunits; this complex drives branch migration. In the full resolvosome a probable DNA-RuvA(4)-RuvB(12)-RuvC(2) complex forms which resolves the HJ.</text>
</comment>
<dbReference type="InterPro" id="IPR012340">
    <property type="entry name" value="NA-bd_OB-fold"/>
</dbReference>
<dbReference type="Pfam" id="PF01330">
    <property type="entry name" value="RuvA_N"/>
    <property type="match status" value="1"/>
</dbReference>
<protein>
    <recommendedName>
        <fullName evidence="6">Holliday junction branch migration complex subunit RuvA</fullName>
    </recommendedName>
</protein>
<dbReference type="RefSeq" id="WP_200131370.1">
    <property type="nucleotide sequence ID" value="NZ_JAEHOI010000002.1"/>
</dbReference>
<dbReference type="Pfam" id="PF14520">
    <property type="entry name" value="HHH_5"/>
    <property type="match status" value="1"/>
</dbReference>
<dbReference type="InterPro" id="IPR013849">
    <property type="entry name" value="DNA_helicase_Holl-junc_RuvA_I"/>
</dbReference>
<dbReference type="GO" id="GO:0005737">
    <property type="term" value="C:cytoplasm"/>
    <property type="evidence" value="ECO:0007669"/>
    <property type="project" value="UniProtKB-SubCell"/>
</dbReference>
<evidence type="ECO:0000256" key="5">
    <source>
        <dbReference type="ARBA" id="ARBA00023204"/>
    </source>
</evidence>
<dbReference type="GO" id="GO:0005524">
    <property type="term" value="F:ATP binding"/>
    <property type="evidence" value="ECO:0007669"/>
    <property type="project" value="InterPro"/>
</dbReference>
<dbReference type="Gene3D" id="1.10.8.10">
    <property type="entry name" value="DNA helicase RuvA subunit, C-terminal domain"/>
    <property type="match status" value="1"/>
</dbReference>
<dbReference type="Gene3D" id="1.10.150.20">
    <property type="entry name" value="5' to 3' exonuclease, C-terminal subdomain"/>
    <property type="match status" value="1"/>
</dbReference>
<dbReference type="HAMAP" id="MF_00031">
    <property type="entry name" value="DNA_HJ_migration_RuvA"/>
    <property type="match status" value="1"/>
</dbReference>
<proteinExistence type="inferred from homology"/>
<dbReference type="SUPFAM" id="SSF47781">
    <property type="entry name" value="RuvA domain 2-like"/>
    <property type="match status" value="1"/>
</dbReference>
<comment type="similarity">
    <text evidence="6">Belongs to the RuvA family.</text>
</comment>
<comment type="caution">
    <text evidence="8">The sequence shown here is derived from an EMBL/GenBank/DDBJ whole genome shotgun (WGS) entry which is preliminary data.</text>
</comment>
<feature type="region of interest" description="Domain III" evidence="6">
    <location>
        <begin position="154"/>
        <end position="210"/>
    </location>
</feature>
<accession>A0A934QDR2</accession>
<reference evidence="8" key="1">
    <citation type="submission" date="2020-12" db="EMBL/GenBank/DDBJ databases">
        <title>Leucobacter sp. CAS2, isolated from Chromium sludge.</title>
        <authorList>
            <person name="Xu Z."/>
        </authorList>
    </citation>
    <scope>NUCLEOTIDE SEQUENCE</scope>
    <source>
        <strain evidence="8">CSA2</strain>
    </source>
</reference>
<comment type="subcellular location">
    <subcellularLocation>
        <location evidence="6">Cytoplasm</location>
    </subcellularLocation>
</comment>
<keyword evidence="2 6" id="KW-0227">DNA damage</keyword>
<gene>
    <name evidence="6 8" type="primary">ruvA</name>
    <name evidence="8" type="ORF">JD292_03730</name>
</gene>
<evidence type="ECO:0000256" key="4">
    <source>
        <dbReference type="ARBA" id="ARBA00023172"/>
    </source>
</evidence>
<evidence type="ECO:0000256" key="2">
    <source>
        <dbReference type="ARBA" id="ARBA00022763"/>
    </source>
</evidence>
<dbReference type="SUPFAM" id="SSF46929">
    <property type="entry name" value="DNA helicase RuvA subunit, C-terminal domain"/>
    <property type="match status" value="1"/>
</dbReference>
<dbReference type="GO" id="GO:0006310">
    <property type="term" value="P:DNA recombination"/>
    <property type="evidence" value="ECO:0007669"/>
    <property type="project" value="UniProtKB-UniRule"/>
</dbReference>
<dbReference type="GO" id="GO:0000400">
    <property type="term" value="F:four-way junction DNA binding"/>
    <property type="evidence" value="ECO:0007669"/>
    <property type="project" value="UniProtKB-UniRule"/>
</dbReference>
<dbReference type="SUPFAM" id="SSF50249">
    <property type="entry name" value="Nucleic acid-binding proteins"/>
    <property type="match status" value="1"/>
</dbReference>
<keyword evidence="9" id="KW-1185">Reference proteome</keyword>
<dbReference type="Gene3D" id="2.40.50.140">
    <property type="entry name" value="Nucleic acid-binding proteins"/>
    <property type="match status" value="1"/>
</dbReference>